<dbReference type="Proteomes" id="UP001500058">
    <property type="component" value="Unassembled WGS sequence"/>
</dbReference>
<keyword evidence="3" id="KW-1185">Reference proteome</keyword>
<gene>
    <name evidence="2" type="ORF">GCM10010420_08870</name>
</gene>
<evidence type="ECO:0000313" key="2">
    <source>
        <dbReference type="EMBL" id="GAA2387945.1"/>
    </source>
</evidence>
<feature type="region of interest" description="Disordered" evidence="1">
    <location>
        <begin position="50"/>
        <end position="97"/>
    </location>
</feature>
<feature type="region of interest" description="Disordered" evidence="1">
    <location>
        <begin position="131"/>
        <end position="159"/>
    </location>
</feature>
<sequence length="159" mass="16961">MERRDIFFLQVSMRVGVGGIPGGGPLTPVDGEAFLPISHVHVKERTEGTADFHPAYGGNSRTGSGKAPGTAPACADPSPGAAVHAPGDSRAPSVPDRRYARQRIAPEIRGFLWCEPLEEIGEDAERAARPVLRPEDFPNSPKACGTCPRRGRRTARSPV</sequence>
<protein>
    <submittedName>
        <fullName evidence="2">Uncharacterized protein</fullName>
    </submittedName>
</protein>
<feature type="compositionally biased region" description="Basic residues" evidence="1">
    <location>
        <begin position="149"/>
        <end position="159"/>
    </location>
</feature>
<accession>A0ABN3HTU1</accession>
<evidence type="ECO:0000256" key="1">
    <source>
        <dbReference type="SAM" id="MobiDB-lite"/>
    </source>
</evidence>
<organism evidence="2 3">
    <name type="scientific">Streptomyces glaucosporus</name>
    <dbReference type="NCBI Taxonomy" id="284044"/>
    <lineage>
        <taxon>Bacteria</taxon>
        <taxon>Bacillati</taxon>
        <taxon>Actinomycetota</taxon>
        <taxon>Actinomycetes</taxon>
        <taxon>Kitasatosporales</taxon>
        <taxon>Streptomycetaceae</taxon>
        <taxon>Streptomyces</taxon>
    </lineage>
</organism>
<proteinExistence type="predicted"/>
<reference evidence="2 3" key="1">
    <citation type="journal article" date="2019" name="Int. J. Syst. Evol. Microbiol.">
        <title>The Global Catalogue of Microorganisms (GCM) 10K type strain sequencing project: providing services to taxonomists for standard genome sequencing and annotation.</title>
        <authorList>
            <consortium name="The Broad Institute Genomics Platform"/>
            <consortium name="The Broad Institute Genome Sequencing Center for Infectious Disease"/>
            <person name="Wu L."/>
            <person name="Ma J."/>
        </authorList>
    </citation>
    <scope>NUCLEOTIDE SEQUENCE [LARGE SCALE GENOMIC DNA]</scope>
    <source>
        <strain evidence="2 3">JCM 6921</strain>
    </source>
</reference>
<comment type="caution">
    <text evidence="2">The sequence shown here is derived from an EMBL/GenBank/DDBJ whole genome shotgun (WGS) entry which is preliminary data.</text>
</comment>
<dbReference type="EMBL" id="BAAATJ010000003">
    <property type="protein sequence ID" value="GAA2387945.1"/>
    <property type="molecule type" value="Genomic_DNA"/>
</dbReference>
<evidence type="ECO:0000313" key="3">
    <source>
        <dbReference type="Proteomes" id="UP001500058"/>
    </source>
</evidence>
<name>A0ABN3HTU1_9ACTN</name>